<dbReference type="PANTHER" id="PTHR23086:SF101">
    <property type="entry name" value="LP03320P-RELATED"/>
    <property type="match status" value="1"/>
</dbReference>
<feature type="region of interest" description="Disordered" evidence="2">
    <location>
        <begin position="474"/>
        <end position="520"/>
    </location>
</feature>
<sequence>MTDEKLDNLMVQNSSKDILDEIDMTTMIEIVELKYISDIKGLVESKLLRSKFTNREIKSDNSTPAFLCMNKSIFVDNVSIIGGWYPKVESSKNAHEFIKNTGPQQFVFGNEDDDEDEDGGPQNPTFQSIYQFNILQQILYDNINNDYSYEELKVASVLKQALITGIRRSITDCYNKYENPTFFEKDYQFINLIDYKDVTVQTFAPLNFKSFRQLYNITEDFNDSFETLQLKSISNSGKGGATFYSTQNNKFLIKTVDPGELTVIKSFLLKYFVHFCNYPDSLLPDFSGIYSVKFKSDTTYFVIFSNIYPYEKNEKYDIKGAGRIELSTQFPKKELKEGNFELKYPFGLQISPNIYAELSETLKKDTTFLTKARLIDYSLLLITADLPQKTSHLHGFRNGIVVVTPTAESNGPKFIVYIGIIDILQKYNTTRVCEEVISDALGRITDAHVSSIQDPENYSIRLMGFITQKVFQDKNNAVPKKKEPEKNTIPTEKKPDETIRKPKKEIGPNEEHIDDNQNKE</sequence>
<feature type="domain" description="PIPK" evidence="3">
    <location>
        <begin position="135"/>
        <end position="470"/>
    </location>
</feature>
<evidence type="ECO:0000313" key="4">
    <source>
        <dbReference type="EMBL" id="VVC44979.1"/>
    </source>
</evidence>
<dbReference type="GO" id="GO:0046854">
    <property type="term" value="P:phosphatidylinositol phosphate biosynthetic process"/>
    <property type="evidence" value="ECO:0007669"/>
    <property type="project" value="TreeGrafter"/>
</dbReference>
<evidence type="ECO:0000259" key="3">
    <source>
        <dbReference type="PROSITE" id="PS51455"/>
    </source>
</evidence>
<dbReference type="InterPro" id="IPR027483">
    <property type="entry name" value="PInositol-4-P-4/5-kinase_C_sf"/>
</dbReference>
<dbReference type="PANTHER" id="PTHR23086">
    <property type="entry name" value="PHOSPHATIDYLINOSITOL-4-PHOSPHATE 5-KINASE"/>
    <property type="match status" value="1"/>
</dbReference>
<dbReference type="CDD" id="cd00139">
    <property type="entry name" value="PIPKc"/>
    <property type="match status" value="1"/>
</dbReference>
<proteinExistence type="predicted"/>
<dbReference type="GO" id="GO:0005886">
    <property type="term" value="C:plasma membrane"/>
    <property type="evidence" value="ECO:0007669"/>
    <property type="project" value="TreeGrafter"/>
</dbReference>
<evidence type="ECO:0000313" key="5">
    <source>
        <dbReference type="Proteomes" id="UP000325440"/>
    </source>
</evidence>
<keyword evidence="1" id="KW-0808">Transferase</keyword>
<dbReference type="Proteomes" id="UP000325440">
    <property type="component" value="Unassembled WGS sequence"/>
</dbReference>
<keyword evidence="1" id="KW-0067">ATP-binding</keyword>
<reference evidence="4 5" key="1">
    <citation type="submission" date="2019-08" db="EMBL/GenBank/DDBJ databases">
        <authorList>
            <person name="Alioto T."/>
            <person name="Alioto T."/>
            <person name="Gomez Garrido J."/>
        </authorList>
    </citation>
    <scope>NUCLEOTIDE SEQUENCE [LARGE SCALE GENOMIC DNA]</scope>
</reference>
<dbReference type="GO" id="GO:0005524">
    <property type="term" value="F:ATP binding"/>
    <property type="evidence" value="ECO:0007669"/>
    <property type="project" value="UniProtKB-UniRule"/>
</dbReference>
<keyword evidence="5" id="KW-1185">Reference proteome</keyword>
<dbReference type="GO" id="GO:0016308">
    <property type="term" value="F:1-phosphatidylinositol-4-phosphate 5-kinase activity"/>
    <property type="evidence" value="ECO:0007669"/>
    <property type="project" value="TreeGrafter"/>
</dbReference>
<dbReference type="InterPro" id="IPR002498">
    <property type="entry name" value="PInositol-4-P-4/5-kinase_core"/>
</dbReference>
<keyword evidence="1 4" id="KW-0418">Kinase</keyword>
<dbReference type="EMBL" id="CABPRJ010002391">
    <property type="protein sequence ID" value="VVC44979.1"/>
    <property type="molecule type" value="Genomic_DNA"/>
</dbReference>
<dbReference type="AlphaFoldDB" id="A0A5E4NQN0"/>
<dbReference type="SMART" id="SM00330">
    <property type="entry name" value="PIPKc"/>
    <property type="match status" value="1"/>
</dbReference>
<organism evidence="4 5">
    <name type="scientific">Cinara cedri</name>
    <dbReference type="NCBI Taxonomy" id="506608"/>
    <lineage>
        <taxon>Eukaryota</taxon>
        <taxon>Metazoa</taxon>
        <taxon>Ecdysozoa</taxon>
        <taxon>Arthropoda</taxon>
        <taxon>Hexapoda</taxon>
        <taxon>Insecta</taxon>
        <taxon>Pterygota</taxon>
        <taxon>Neoptera</taxon>
        <taxon>Paraneoptera</taxon>
        <taxon>Hemiptera</taxon>
        <taxon>Sternorrhyncha</taxon>
        <taxon>Aphidomorpha</taxon>
        <taxon>Aphidoidea</taxon>
        <taxon>Aphididae</taxon>
        <taxon>Lachninae</taxon>
        <taxon>Cinara</taxon>
    </lineage>
</organism>
<dbReference type="Gene3D" id="3.30.810.10">
    <property type="entry name" value="2-Layer Sandwich"/>
    <property type="match status" value="1"/>
</dbReference>
<feature type="compositionally biased region" description="Basic and acidic residues" evidence="2">
    <location>
        <begin position="480"/>
        <end position="520"/>
    </location>
</feature>
<dbReference type="InterPro" id="IPR027484">
    <property type="entry name" value="PInositol-4-P-5-kinase_N"/>
</dbReference>
<dbReference type="InterPro" id="IPR023610">
    <property type="entry name" value="PInositol-4/5-P-5/4-kinase"/>
</dbReference>
<dbReference type="OrthoDB" id="20783at2759"/>
<gene>
    <name evidence="4" type="ORF">CINCED_3A018948</name>
</gene>
<evidence type="ECO:0000256" key="2">
    <source>
        <dbReference type="SAM" id="MobiDB-lite"/>
    </source>
</evidence>
<dbReference type="SUPFAM" id="SSF56104">
    <property type="entry name" value="SAICAR synthase-like"/>
    <property type="match status" value="1"/>
</dbReference>
<protein>
    <submittedName>
        <fullName evidence="4">Phosphatidylinositol-4-phosphate 5-kinase, N-terminal domain,Phosphatidylinositol-4-phosphate 5-kinase</fullName>
    </submittedName>
</protein>
<dbReference type="PROSITE" id="PS51455">
    <property type="entry name" value="PIPK"/>
    <property type="match status" value="1"/>
</dbReference>
<evidence type="ECO:0000256" key="1">
    <source>
        <dbReference type="PROSITE-ProRule" id="PRU00781"/>
    </source>
</evidence>
<accession>A0A5E4NQN0</accession>
<dbReference type="Pfam" id="PF01504">
    <property type="entry name" value="PIP5K"/>
    <property type="match status" value="2"/>
</dbReference>
<keyword evidence="1" id="KW-0547">Nucleotide-binding</keyword>
<dbReference type="Gene3D" id="3.30.800.10">
    <property type="entry name" value="Phosphatidylinositol Phosphate Kinase II Beta"/>
    <property type="match status" value="1"/>
</dbReference>
<name>A0A5E4NQN0_9HEMI</name>